<accession>A0ACB8WPB1</accession>
<dbReference type="EMBL" id="CM041537">
    <property type="protein sequence ID" value="KAI3369570.1"/>
    <property type="molecule type" value="Genomic_DNA"/>
</dbReference>
<reference evidence="1" key="1">
    <citation type="submission" date="2022-04" db="EMBL/GenBank/DDBJ databases">
        <title>Jade perch genome.</title>
        <authorList>
            <person name="Chao B."/>
        </authorList>
    </citation>
    <scope>NUCLEOTIDE SEQUENCE</scope>
    <source>
        <strain evidence="1">CB-2022</strain>
    </source>
</reference>
<sequence>GPHHPGARPGVGARRRAPGGHGTLQAQPRNGDVGPPSSRLTTRSRKVHEGPVQCGLGRLRGLLLLFVPTGRTAVQSTRAFLESLGGVLDGAPTGDSIVPLGDFNAHVGSDSDTWRGVIGRNRPPRSEPEQSVSTDHHLVVSWILLAEEEVGQTWQTQTYCEGLLGTRLAEPSVREVLNSHLWKSFSQIPREAGDN</sequence>
<protein>
    <submittedName>
        <fullName evidence="1">Uncharacterized protein</fullName>
    </submittedName>
</protein>
<name>A0ACB8WPB1_9TELE</name>
<comment type="caution">
    <text evidence="1">The sequence shown here is derived from an EMBL/GenBank/DDBJ whole genome shotgun (WGS) entry which is preliminary data.</text>
</comment>
<proteinExistence type="predicted"/>
<evidence type="ECO:0000313" key="1">
    <source>
        <dbReference type="EMBL" id="KAI3369570.1"/>
    </source>
</evidence>
<organism evidence="1 2">
    <name type="scientific">Scortum barcoo</name>
    <name type="common">barcoo grunter</name>
    <dbReference type="NCBI Taxonomy" id="214431"/>
    <lineage>
        <taxon>Eukaryota</taxon>
        <taxon>Metazoa</taxon>
        <taxon>Chordata</taxon>
        <taxon>Craniata</taxon>
        <taxon>Vertebrata</taxon>
        <taxon>Euteleostomi</taxon>
        <taxon>Actinopterygii</taxon>
        <taxon>Neopterygii</taxon>
        <taxon>Teleostei</taxon>
        <taxon>Neoteleostei</taxon>
        <taxon>Acanthomorphata</taxon>
        <taxon>Eupercaria</taxon>
        <taxon>Centrarchiformes</taxon>
        <taxon>Terapontoidei</taxon>
        <taxon>Terapontidae</taxon>
        <taxon>Scortum</taxon>
    </lineage>
</organism>
<keyword evidence="2" id="KW-1185">Reference proteome</keyword>
<feature type="non-terminal residue" evidence="1">
    <location>
        <position position="1"/>
    </location>
</feature>
<gene>
    <name evidence="1" type="ORF">L3Q82_024387</name>
</gene>
<dbReference type="Proteomes" id="UP000831701">
    <property type="component" value="Chromosome 7"/>
</dbReference>
<evidence type="ECO:0000313" key="2">
    <source>
        <dbReference type="Proteomes" id="UP000831701"/>
    </source>
</evidence>